<evidence type="ECO:0000259" key="10">
    <source>
        <dbReference type="Pfam" id="PF00294"/>
    </source>
</evidence>
<keyword evidence="6 9" id="KW-0460">Magnesium</keyword>
<keyword evidence="7 9" id="KW-0630">Potassium</keyword>
<comment type="cofactor">
    <cofactor evidence="9">
        <name>Mg(2+)</name>
        <dbReference type="ChEBI" id="CHEBI:18420"/>
    </cofactor>
    <text evidence="9">Requires a divalent cation, most likely magnesium in vivo, as an electrophilic catalyst to aid phosphoryl group transfer. It is the chelate of the metal and the nucleotide that is the actual substrate.</text>
</comment>
<feature type="domain" description="Carbohydrate kinase PfkB" evidence="10">
    <location>
        <begin position="20"/>
        <end position="306"/>
    </location>
</feature>
<feature type="binding site" evidence="9">
    <location>
        <begin position="27"/>
        <end position="29"/>
    </location>
    <ligand>
        <name>substrate</name>
    </ligand>
</feature>
<evidence type="ECO:0000313" key="12">
    <source>
        <dbReference type="Proteomes" id="UP000014417"/>
    </source>
</evidence>
<dbReference type="PATRIC" id="fig|883161.3.peg.338"/>
<dbReference type="InterPro" id="IPR029056">
    <property type="entry name" value="Ribokinase-like"/>
</dbReference>
<dbReference type="AlphaFoldDB" id="S2WLN4"/>
<dbReference type="SUPFAM" id="SSF53613">
    <property type="entry name" value="Ribokinase-like"/>
    <property type="match status" value="1"/>
</dbReference>
<keyword evidence="12" id="KW-1185">Reference proteome</keyword>
<reference evidence="11 12" key="1">
    <citation type="submission" date="2013-04" db="EMBL/GenBank/DDBJ databases">
        <title>The Genome Sequence of Propionimicrobium lymphophilum ACS-093-V-SCH5.</title>
        <authorList>
            <consortium name="The Broad Institute Genomics Platform"/>
            <person name="Earl A."/>
            <person name="Ward D."/>
            <person name="Feldgarden M."/>
            <person name="Gevers D."/>
            <person name="Saerens B."/>
            <person name="Vaneechoutte M."/>
            <person name="Walker B."/>
            <person name="Young S."/>
            <person name="Zeng Q."/>
            <person name="Gargeya S."/>
            <person name="Fitzgerald M."/>
            <person name="Haas B."/>
            <person name="Abouelleil A."/>
            <person name="Allen A.W."/>
            <person name="Alvarado L."/>
            <person name="Arachchi H.M."/>
            <person name="Berlin A.M."/>
            <person name="Chapman S.B."/>
            <person name="Gainer-Dewar J."/>
            <person name="Goldberg J."/>
            <person name="Griggs A."/>
            <person name="Gujja S."/>
            <person name="Hansen M."/>
            <person name="Howarth C."/>
            <person name="Imamovic A."/>
            <person name="Ireland A."/>
            <person name="Larimer J."/>
            <person name="McCowan C."/>
            <person name="Murphy C."/>
            <person name="Pearson M."/>
            <person name="Poon T.W."/>
            <person name="Priest M."/>
            <person name="Roberts A."/>
            <person name="Saif S."/>
            <person name="Shea T."/>
            <person name="Sisk P."/>
            <person name="Sykes S."/>
            <person name="Wortman J."/>
            <person name="Nusbaum C."/>
            <person name="Birren B."/>
        </authorList>
    </citation>
    <scope>NUCLEOTIDE SEQUENCE [LARGE SCALE GENOMIC DNA]</scope>
    <source>
        <strain evidence="11 12">ACS-093-V-SCH5</strain>
    </source>
</reference>
<keyword evidence="1 9" id="KW-0808">Transferase</keyword>
<evidence type="ECO:0000256" key="3">
    <source>
        <dbReference type="ARBA" id="ARBA00022741"/>
    </source>
</evidence>
<dbReference type="Gene3D" id="3.40.1190.20">
    <property type="match status" value="1"/>
</dbReference>
<evidence type="ECO:0000256" key="5">
    <source>
        <dbReference type="ARBA" id="ARBA00022840"/>
    </source>
</evidence>
<feature type="binding site" evidence="9">
    <location>
        <position position="155"/>
    </location>
    <ligand>
        <name>substrate</name>
    </ligand>
</feature>
<dbReference type="RefSeq" id="WP_016455191.1">
    <property type="nucleotide sequence ID" value="NZ_KE150269.1"/>
</dbReference>
<dbReference type="STRING" id="883161.HMPREF9306_00336"/>
<dbReference type="GO" id="GO:0046872">
    <property type="term" value="F:metal ion binding"/>
    <property type="evidence" value="ECO:0007669"/>
    <property type="project" value="UniProtKB-KW"/>
</dbReference>
<dbReference type="InterPro" id="IPR011877">
    <property type="entry name" value="Ribokinase"/>
</dbReference>
<dbReference type="CDD" id="cd01174">
    <property type="entry name" value="ribokinase"/>
    <property type="match status" value="1"/>
</dbReference>
<comment type="subunit">
    <text evidence="9">Homodimer.</text>
</comment>
<feature type="binding site" evidence="9">
    <location>
        <position position="299"/>
    </location>
    <ligand>
        <name>K(+)</name>
        <dbReference type="ChEBI" id="CHEBI:29103"/>
    </ligand>
</feature>
<comment type="catalytic activity">
    <reaction evidence="9">
        <text>D-ribose + ATP = D-ribose 5-phosphate + ADP + H(+)</text>
        <dbReference type="Rhea" id="RHEA:13697"/>
        <dbReference type="ChEBI" id="CHEBI:15378"/>
        <dbReference type="ChEBI" id="CHEBI:30616"/>
        <dbReference type="ChEBI" id="CHEBI:47013"/>
        <dbReference type="ChEBI" id="CHEBI:78346"/>
        <dbReference type="ChEBI" id="CHEBI:456216"/>
        <dbReference type="EC" id="2.7.1.15"/>
    </reaction>
</comment>
<evidence type="ECO:0000256" key="4">
    <source>
        <dbReference type="ARBA" id="ARBA00022777"/>
    </source>
</evidence>
<evidence type="ECO:0000256" key="1">
    <source>
        <dbReference type="ARBA" id="ARBA00022679"/>
    </source>
</evidence>
<evidence type="ECO:0000256" key="2">
    <source>
        <dbReference type="ARBA" id="ARBA00022723"/>
    </source>
</evidence>
<feature type="binding site" evidence="9">
    <location>
        <begin position="265"/>
        <end position="266"/>
    </location>
    <ligand>
        <name>ATP</name>
        <dbReference type="ChEBI" id="CHEBI:30616"/>
    </ligand>
</feature>
<sequence>METKGFSKNIDLLKSLGAPVAVVGSINADLTVETERLPEPGETVVGGPLAILPGGKSANQAVTCALLGADVNLIGAVGLDGHGDLLLASLQKAGVNTLGIRRVENPSGSTLITVDKVGENTIVYSAGANNAVDAKMVHSKRRLIREANVLGLCLEAPIEAVQEAARIAHKAGKTVVLNYSPIVKVPDSLLEQVDVLIVNEHELAVLSGRKLDAESSEDLEKAMRELDCDRVVLTLGANGSKVLEDGEIFDVPAVRVETVDTTGAGDSFMGTLLCTLSAGHSLVDGAKLAAVVSALATKKVGAQASYRNADEVKEFLKAQA</sequence>
<dbReference type="InterPro" id="IPR011611">
    <property type="entry name" value="PfkB_dom"/>
</dbReference>
<feature type="binding site" evidence="9">
    <location>
        <position position="260"/>
    </location>
    <ligand>
        <name>K(+)</name>
        <dbReference type="ChEBI" id="CHEBI:29103"/>
    </ligand>
</feature>
<dbReference type="OrthoDB" id="9775849at2"/>
<comment type="subcellular location">
    <subcellularLocation>
        <location evidence="9">Cytoplasm</location>
    </subcellularLocation>
</comment>
<gene>
    <name evidence="9" type="primary">rbsK</name>
    <name evidence="11" type="ORF">HMPREF9306_00336</name>
</gene>
<organism evidence="11 12">
    <name type="scientific">Propionimicrobium lymphophilum ACS-093-V-SCH5</name>
    <dbReference type="NCBI Taxonomy" id="883161"/>
    <lineage>
        <taxon>Bacteria</taxon>
        <taxon>Bacillati</taxon>
        <taxon>Actinomycetota</taxon>
        <taxon>Actinomycetes</taxon>
        <taxon>Propionibacteriales</taxon>
        <taxon>Propionibacteriaceae</taxon>
        <taxon>Propionimicrobium</taxon>
    </lineage>
</organism>
<keyword evidence="9" id="KW-0963">Cytoplasm</keyword>
<dbReference type="GO" id="GO:0005829">
    <property type="term" value="C:cytosol"/>
    <property type="evidence" value="ECO:0007669"/>
    <property type="project" value="TreeGrafter"/>
</dbReference>
<keyword evidence="3 9" id="KW-0547">Nucleotide-binding</keyword>
<comment type="activity regulation">
    <text evidence="9">Activated by a monovalent cation that binds near, but not in, the active site. The most likely occupant of the site in vivo is potassium. Ion binding induces a conformational change that may alter substrate affinity.</text>
</comment>
<dbReference type="GO" id="GO:0004747">
    <property type="term" value="F:ribokinase activity"/>
    <property type="evidence" value="ECO:0007669"/>
    <property type="project" value="UniProtKB-UniRule"/>
</dbReference>
<dbReference type="UniPathway" id="UPA00916">
    <property type="reaction ID" value="UER00889"/>
</dbReference>
<evidence type="ECO:0000313" key="11">
    <source>
        <dbReference type="EMBL" id="EPD33582.1"/>
    </source>
</evidence>
<keyword evidence="5 9" id="KW-0067">ATP-binding</keyword>
<keyword evidence="8 9" id="KW-0119">Carbohydrate metabolism</keyword>
<dbReference type="PANTHER" id="PTHR10584:SF166">
    <property type="entry name" value="RIBOKINASE"/>
    <property type="match status" value="1"/>
</dbReference>
<evidence type="ECO:0000256" key="9">
    <source>
        <dbReference type="HAMAP-Rule" id="MF_01987"/>
    </source>
</evidence>
<comment type="caution">
    <text evidence="9">Lacks conserved residue(s) required for the propagation of feature annotation.</text>
</comment>
<dbReference type="EC" id="2.7.1.15" evidence="9"/>
<feature type="binding site" evidence="9">
    <location>
        <begin position="55"/>
        <end position="59"/>
    </location>
    <ligand>
        <name>substrate</name>
    </ligand>
</feature>
<dbReference type="HAMAP" id="MF_01987">
    <property type="entry name" value="Ribokinase"/>
    <property type="match status" value="1"/>
</dbReference>
<dbReference type="Pfam" id="PF00294">
    <property type="entry name" value="PfkB"/>
    <property type="match status" value="1"/>
</dbReference>
<dbReference type="InterPro" id="IPR002139">
    <property type="entry name" value="Ribo/fructo_kinase"/>
</dbReference>
<name>S2WLN4_9ACTN</name>
<keyword evidence="4 9" id="KW-0418">Kinase</keyword>
<proteinExistence type="inferred from homology"/>
<dbReference type="PANTHER" id="PTHR10584">
    <property type="entry name" value="SUGAR KINASE"/>
    <property type="match status" value="1"/>
</dbReference>
<evidence type="ECO:0000256" key="6">
    <source>
        <dbReference type="ARBA" id="ARBA00022842"/>
    </source>
</evidence>
<feature type="binding site" evidence="9">
    <location>
        <begin position="234"/>
        <end position="239"/>
    </location>
    <ligand>
        <name>ATP</name>
        <dbReference type="ChEBI" id="CHEBI:30616"/>
    </ligand>
</feature>
<feature type="active site" description="Proton acceptor" evidence="9">
    <location>
        <position position="266"/>
    </location>
</feature>
<keyword evidence="2 9" id="KW-0479">Metal-binding</keyword>
<feature type="binding site" evidence="9">
    <location>
        <position position="266"/>
    </location>
    <ligand>
        <name>substrate</name>
    </ligand>
</feature>
<comment type="caution">
    <text evidence="11">The sequence shown here is derived from an EMBL/GenBank/DDBJ whole genome shotgun (WGS) entry which is preliminary data.</text>
</comment>
<feature type="binding site" evidence="9">
    <location>
        <position position="199"/>
    </location>
    <ligand>
        <name>ATP</name>
        <dbReference type="ChEBI" id="CHEBI:30616"/>
    </ligand>
</feature>
<dbReference type="Proteomes" id="UP000014417">
    <property type="component" value="Unassembled WGS sequence"/>
</dbReference>
<feature type="binding site" evidence="9">
    <location>
        <position position="262"/>
    </location>
    <ligand>
        <name>K(+)</name>
        <dbReference type="ChEBI" id="CHEBI:29103"/>
    </ligand>
</feature>
<dbReference type="PRINTS" id="PR00990">
    <property type="entry name" value="RIBOKINASE"/>
</dbReference>
<dbReference type="GO" id="GO:0019303">
    <property type="term" value="P:D-ribose catabolic process"/>
    <property type="evidence" value="ECO:0007669"/>
    <property type="project" value="UniProtKB-UniRule"/>
</dbReference>
<protein>
    <recommendedName>
        <fullName evidence="9">Ribokinase</fullName>
        <shortName evidence="9">RK</shortName>
        <ecNumber evidence="9">2.7.1.15</ecNumber>
    </recommendedName>
</protein>
<evidence type="ECO:0000256" key="8">
    <source>
        <dbReference type="ARBA" id="ARBA00023277"/>
    </source>
</evidence>
<comment type="similarity">
    <text evidence="9">Belongs to the carbohydrate kinase PfkB family. Ribokinase subfamily.</text>
</comment>
<comment type="function">
    <text evidence="9">Catalyzes the phosphorylation of ribose at O-5 in a reaction requiring ATP and magnesium. The resulting D-ribose-5-phosphate can then be used either for sythesis of nucleotides, histidine, and tryptophan, or as a component of the pentose phosphate pathway.</text>
</comment>
<dbReference type="EMBL" id="AGZR01000004">
    <property type="protein sequence ID" value="EPD33582.1"/>
    <property type="molecule type" value="Genomic_DNA"/>
</dbReference>
<feature type="binding site" evidence="9">
    <location>
        <position position="305"/>
    </location>
    <ligand>
        <name>K(+)</name>
        <dbReference type="ChEBI" id="CHEBI:29103"/>
    </ligand>
</feature>
<feature type="binding site" evidence="9">
    <location>
        <position position="296"/>
    </location>
    <ligand>
        <name>K(+)</name>
        <dbReference type="ChEBI" id="CHEBI:29103"/>
    </ligand>
</feature>
<dbReference type="HOGENOM" id="CLU_027634_2_1_11"/>
<feature type="binding site" evidence="9">
    <location>
        <position position="301"/>
    </location>
    <ligand>
        <name>K(+)</name>
        <dbReference type="ChEBI" id="CHEBI:29103"/>
    </ligand>
</feature>
<comment type="pathway">
    <text evidence="9">Carbohydrate metabolism; D-ribose degradation; D-ribose 5-phosphate from beta-D-ribopyranose: step 2/2.</text>
</comment>
<dbReference type="GO" id="GO:0005524">
    <property type="term" value="F:ATP binding"/>
    <property type="evidence" value="ECO:0007669"/>
    <property type="project" value="UniProtKB-UniRule"/>
</dbReference>
<evidence type="ECO:0000256" key="7">
    <source>
        <dbReference type="ARBA" id="ARBA00022958"/>
    </source>
</evidence>
<accession>S2WLN4</accession>